<evidence type="ECO:0000313" key="8">
    <source>
        <dbReference type="Proteomes" id="UP000434957"/>
    </source>
</evidence>
<evidence type="ECO:0000313" key="5">
    <source>
        <dbReference type="EMBL" id="KAE8994692.1"/>
    </source>
</evidence>
<accession>A0A6A4CME5</accession>
<dbReference type="AlphaFoldDB" id="A0A6A4CME5"/>
<keyword evidence="2" id="KW-1133">Transmembrane helix</keyword>
<feature type="transmembrane region" description="Helical" evidence="2">
    <location>
        <begin position="85"/>
        <end position="109"/>
    </location>
</feature>
<keyword evidence="3" id="KW-0732">Signal</keyword>
<evidence type="ECO:0000313" key="7">
    <source>
        <dbReference type="Proteomes" id="UP000429607"/>
    </source>
</evidence>
<name>A0A6A4CME5_9STRA</name>
<evidence type="ECO:0000256" key="3">
    <source>
        <dbReference type="SAM" id="SignalP"/>
    </source>
</evidence>
<dbReference type="EMBL" id="QXFV01002990">
    <property type="protein sequence ID" value="KAE8981071.1"/>
    <property type="molecule type" value="Genomic_DNA"/>
</dbReference>
<comment type="caution">
    <text evidence="6">The sequence shown here is derived from an EMBL/GenBank/DDBJ whole genome shotgun (WGS) entry which is preliminary data.</text>
</comment>
<proteinExistence type="predicted"/>
<organism evidence="6 8">
    <name type="scientific">Phytophthora rubi</name>
    <dbReference type="NCBI Taxonomy" id="129364"/>
    <lineage>
        <taxon>Eukaryota</taxon>
        <taxon>Sar</taxon>
        <taxon>Stramenopiles</taxon>
        <taxon>Oomycota</taxon>
        <taxon>Peronosporomycetes</taxon>
        <taxon>Peronosporales</taxon>
        <taxon>Peronosporaceae</taxon>
        <taxon>Phytophthora</taxon>
    </lineage>
</organism>
<evidence type="ECO:0008006" key="10">
    <source>
        <dbReference type="Google" id="ProtNLM"/>
    </source>
</evidence>
<gene>
    <name evidence="4" type="ORF">PR001_g24104</name>
    <name evidence="5" type="ORF">PR002_g19852</name>
    <name evidence="6" type="ORF">PR003_g24920</name>
</gene>
<dbReference type="EMBL" id="QXFT01002891">
    <property type="protein sequence ID" value="KAE9291828.1"/>
    <property type="molecule type" value="Genomic_DNA"/>
</dbReference>
<keyword evidence="8" id="KW-1185">Reference proteome</keyword>
<protein>
    <recommendedName>
        <fullName evidence="10">RxLR effector protein</fullName>
    </recommendedName>
</protein>
<sequence length="140" mass="14662">MQRLVLVLTMVVGLIAMVLATDSSGISAVVGNAGEDATITVDDTHNTTVVQPADAFIPRPNGSDDASNAAEKTPSDGNGGGLSRLVVAVVVSVSVVGLLLGLTLIVFAWRASRREEEAMFMNLGDERNYVYGQFGDYAAM</sequence>
<dbReference type="OrthoDB" id="125568at2759"/>
<evidence type="ECO:0000313" key="4">
    <source>
        <dbReference type="EMBL" id="KAE8981071.1"/>
    </source>
</evidence>
<keyword evidence="2" id="KW-0812">Transmembrane</keyword>
<feature type="region of interest" description="Disordered" evidence="1">
    <location>
        <begin position="54"/>
        <end position="77"/>
    </location>
</feature>
<evidence type="ECO:0000313" key="6">
    <source>
        <dbReference type="EMBL" id="KAE9291828.1"/>
    </source>
</evidence>
<feature type="chain" id="PRO_5036167243" description="RxLR effector protein" evidence="3">
    <location>
        <begin position="21"/>
        <end position="140"/>
    </location>
</feature>
<evidence type="ECO:0000256" key="1">
    <source>
        <dbReference type="SAM" id="MobiDB-lite"/>
    </source>
</evidence>
<dbReference type="EMBL" id="QXFU01001835">
    <property type="protein sequence ID" value="KAE8994692.1"/>
    <property type="molecule type" value="Genomic_DNA"/>
</dbReference>
<feature type="signal peptide" evidence="3">
    <location>
        <begin position="1"/>
        <end position="20"/>
    </location>
</feature>
<dbReference type="Proteomes" id="UP000434957">
    <property type="component" value="Unassembled WGS sequence"/>
</dbReference>
<dbReference type="Proteomes" id="UP000429607">
    <property type="component" value="Unassembled WGS sequence"/>
</dbReference>
<dbReference type="Proteomes" id="UP000435112">
    <property type="component" value="Unassembled WGS sequence"/>
</dbReference>
<reference evidence="6 8" key="1">
    <citation type="submission" date="2018-08" db="EMBL/GenBank/DDBJ databases">
        <title>Genomic investigation of the strawberry pathogen Phytophthora fragariae indicates pathogenicity is determined by transcriptional variation in three key races.</title>
        <authorList>
            <person name="Adams T.M."/>
            <person name="Armitage A.D."/>
            <person name="Sobczyk M.K."/>
            <person name="Bates H.J."/>
            <person name="Dunwell J.M."/>
            <person name="Nellist C.F."/>
            <person name="Harrison R.J."/>
        </authorList>
    </citation>
    <scope>NUCLEOTIDE SEQUENCE [LARGE SCALE GENOMIC DNA]</scope>
    <source>
        <strain evidence="4 7">SCRP249</strain>
        <strain evidence="5 9">SCRP324</strain>
        <strain evidence="6 8">SCRP333</strain>
    </source>
</reference>
<evidence type="ECO:0000313" key="9">
    <source>
        <dbReference type="Proteomes" id="UP000435112"/>
    </source>
</evidence>
<keyword evidence="2" id="KW-0472">Membrane</keyword>
<evidence type="ECO:0000256" key="2">
    <source>
        <dbReference type="SAM" id="Phobius"/>
    </source>
</evidence>